<sequence length="309" mass="35539">MSATIVARVMPLNALIPRVLDVECEERDIETLTPWVFRHTNLAQEDCLDSWPDEDLTSSLLFDELFSYQSTIRARSSQQDEKGIERALRPSANITLRPKNWEVKDRYGHLAFTRSQGWILRMLMKTVYASLDGVRKQDPEVRFSVYASKMKYVMDGTQYSARSEGEVTVGPRGRSIPIISYTGWWIGQTWDEFLQETLGVMLGQLAQNIGVWKDDRLPQEEEVFVVGFHGYGIHIARGVFTRDAVNRVHSRGCSADETFEVEFTRSYNLCRKEEWDSAMRALRRLFRYLLSGDAKVSGRLVHAEGRSPE</sequence>
<dbReference type="EMBL" id="KZ825200">
    <property type="protein sequence ID" value="PYI14901.1"/>
    <property type="molecule type" value="Genomic_DNA"/>
</dbReference>
<organism evidence="1 2">
    <name type="scientific">Aspergillus violaceofuscus (strain CBS 115571)</name>
    <dbReference type="NCBI Taxonomy" id="1450538"/>
    <lineage>
        <taxon>Eukaryota</taxon>
        <taxon>Fungi</taxon>
        <taxon>Dikarya</taxon>
        <taxon>Ascomycota</taxon>
        <taxon>Pezizomycotina</taxon>
        <taxon>Eurotiomycetes</taxon>
        <taxon>Eurotiomycetidae</taxon>
        <taxon>Eurotiales</taxon>
        <taxon>Aspergillaceae</taxon>
        <taxon>Aspergillus</taxon>
    </lineage>
</organism>
<name>A0A2V5GV64_ASPV1</name>
<gene>
    <name evidence="1" type="ORF">BO99DRAFT_393746</name>
</gene>
<dbReference type="Proteomes" id="UP000249829">
    <property type="component" value="Unassembled WGS sequence"/>
</dbReference>
<protein>
    <submittedName>
        <fullName evidence="1">Uncharacterized protein</fullName>
    </submittedName>
</protein>
<evidence type="ECO:0000313" key="1">
    <source>
        <dbReference type="EMBL" id="PYI14901.1"/>
    </source>
</evidence>
<accession>A0A2V5GV64</accession>
<keyword evidence="2" id="KW-1185">Reference proteome</keyword>
<proteinExistence type="predicted"/>
<dbReference type="AlphaFoldDB" id="A0A2V5GV64"/>
<reference evidence="1 2" key="1">
    <citation type="submission" date="2018-02" db="EMBL/GenBank/DDBJ databases">
        <title>The genomes of Aspergillus section Nigri reveals drivers in fungal speciation.</title>
        <authorList>
            <consortium name="DOE Joint Genome Institute"/>
            <person name="Vesth T.C."/>
            <person name="Nybo J."/>
            <person name="Theobald S."/>
            <person name="Brandl J."/>
            <person name="Frisvad J.C."/>
            <person name="Nielsen K.F."/>
            <person name="Lyhne E.K."/>
            <person name="Kogle M.E."/>
            <person name="Kuo A."/>
            <person name="Riley R."/>
            <person name="Clum A."/>
            <person name="Nolan M."/>
            <person name="Lipzen A."/>
            <person name="Salamov A."/>
            <person name="Henrissat B."/>
            <person name="Wiebenga A."/>
            <person name="De vries R.P."/>
            <person name="Grigoriev I.V."/>
            <person name="Mortensen U.H."/>
            <person name="Andersen M.R."/>
            <person name="Baker S.E."/>
        </authorList>
    </citation>
    <scope>NUCLEOTIDE SEQUENCE [LARGE SCALE GENOMIC DNA]</scope>
    <source>
        <strain evidence="1 2">CBS 115571</strain>
    </source>
</reference>
<evidence type="ECO:0000313" key="2">
    <source>
        <dbReference type="Proteomes" id="UP000249829"/>
    </source>
</evidence>
<dbReference type="OMA" id="PRKNWKV"/>